<evidence type="ECO:0000313" key="2">
    <source>
        <dbReference type="Proteomes" id="UP001472677"/>
    </source>
</evidence>
<evidence type="ECO:0000313" key="1">
    <source>
        <dbReference type="EMBL" id="KAK8545163.1"/>
    </source>
</evidence>
<reference evidence="1 2" key="1">
    <citation type="journal article" date="2024" name="G3 (Bethesda)">
        <title>Genome assembly of Hibiscus sabdariffa L. provides insights into metabolisms of medicinal natural products.</title>
        <authorList>
            <person name="Kim T."/>
        </authorList>
    </citation>
    <scope>NUCLEOTIDE SEQUENCE [LARGE SCALE GENOMIC DNA]</scope>
    <source>
        <strain evidence="1">TK-2024</strain>
        <tissue evidence="1">Old leaves</tissue>
    </source>
</reference>
<dbReference type="Proteomes" id="UP001472677">
    <property type="component" value="Unassembled WGS sequence"/>
</dbReference>
<comment type="caution">
    <text evidence="1">The sequence shown here is derived from an EMBL/GenBank/DDBJ whole genome shotgun (WGS) entry which is preliminary data.</text>
</comment>
<organism evidence="1 2">
    <name type="scientific">Hibiscus sabdariffa</name>
    <name type="common">roselle</name>
    <dbReference type="NCBI Taxonomy" id="183260"/>
    <lineage>
        <taxon>Eukaryota</taxon>
        <taxon>Viridiplantae</taxon>
        <taxon>Streptophyta</taxon>
        <taxon>Embryophyta</taxon>
        <taxon>Tracheophyta</taxon>
        <taxon>Spermatophyta</taxon>
        <taxon>Magnoliopsida</taxon>
        <taxon>eudicotyledons</taxon>
        <taxon>Gunneridae</taxon>
        <taxon>Pentapetalae</taxon>
        <taxon>rosids</taxon>
        <taxon>malvids</taxon>
        <taxon>Malvales</taxon>
        <taxon>Malvaceae</taxon>
        <taxon>Malvoideae</taxon>
        <taxon>Hibiscus</taxon>
    </lineage>
</organism>
<keyword evidence="2" id="KW-1185">Reference proteome</keyword>
<accession>A0ABR2DS24</accession>
<dbReference type="EMBL" id="JBBPBM010000023">
    <property type="protein sequence ID" value="KAK8545163.1"/>
    <property type="molecule type" value="Genomic_DNA"/>
</dbReference>
<protein>
    <submittedName>
        <fullName evidence="1">Uncharacterized protein</fullName>
    </submittedName>
</protein>
<sequence>MKKNDDSDVQKPESWRLSCQTIVGNKENSGKLAPIHSPNVAVFAITGHFSAPLIPNRFPATSNPFLELLIYPRICCRTVIRTRKIPGEKVSVVSAELRSV</sequence>
<gene>
    <name evidence="1" type="ORF">V6N12_026006</name>
</gene>
<proteinExistence type="predicted"/>
<name>A0ABR2DS24_9ROSI</name>